<feature type="region of interest" description="Disordered" evidence="1">
    <location>
        <begin position="1"/>
        <end position="49"/>
    </location>
</feature>
<name>A0AAD3TBP7_NEPGR</name>
<gene>
    <name evidence="2" type="ORF">Nepgr_028295</name>
</gene>
<keyword evidence="3" id="KW-1185">Reference proteome</keyword>
<feature type="region of interest" description="Disordered" evidence="1">
    <location>
        <begin position="63"/>
        <end position="111"/>
    </location>
</feature>
<sequence>MHGQLTIARHDEWKEGTHSPYSGMADADQNHSHPKKSSSITKKHPFPITNMSTTREAWLALGPSESSRNPAMKEERAIEVKQAPGRTGEEPRGGRAMAGDAKEPWKPTTEA</sequence>
<reference evidence="2" key="1">
    <citation type="submission" date="2023-05" db="EMBL/GenBank/DDBJ databases">
        <title>Nepenthes gracilis genome sequencing.</title>
        <authorList>
            <person name="Fukushima K."/>
        </authorList>
    </citation>
    <scope>NUCLEOTIDE SEQUENCE</scope>
    <source>
        <strain evidence="2">SING2019-196</strain>
    </source>
</reference>
<feature type="compositionally biased region" description="Basic residues" evidence="1">
    <location>
        <begin position="32"/>
        <end position="45"/>
    </location>
</feature>
<evidence type="ECO:0000256" key="1">
    <source>
        <dbReference type="SAM" id="MobiDB-lite"/>
    </source>
</evidence>
<evidence type="ECO:0000313" key="3">
    <source>
        <dbReference type="Proteomes" id="UP001279734"/>
    </source>
</evidence>
<protein>
    <submittedName>
        <fullName evidence="2">Uncharacterized protein</fullName>
    </submittedName>
</protein>
<feature type="compositionally biased region" description="Basic and acidic residues" evidence="1">
    <location>
        <begin position="8"/>
        <end position="17"/>
    </location>
</feature>
<dbReference type="AlphaFoldDB" id="A0AAD3TBP7"/>
<proteinExistence type="predicted"/>
<dbReference type="EMBL" id="BSYO01000031">
    <property type="protein sequence ID" value="GMH26452.1"/>
    <property type="molecule type" value="Genomic_DNA"/>
</dbReference>
<comment type="caution">
    <text evidence="2">The sequence shown here is derived from an EMBL/GenBank/DDBJ whole genome shotgun (WGS) entry which is preliminary data.</text>
</comment>
<accession>A0AAD3TBP7</accession>
<evidence type="ECO:0000313" key="2">
    <source>
        <dbReference type="EMBL" id="GMH26452.1"/>
    </source>
</evidence>
<organism evidence="2 3">
    <name type="scientific">Nepenthes gracilis</name>
    <name type="common">Slender pitcher plant</name>
    <dbReference type="NCBI Taxonomy" id="150966"/>
    <lineage>
        <taxon>Eukaryota</taxon>
        <taxon>Viridiplantae</taxon>
        <taxon>Streptophyta</taxon>
        <taxon>Embryophyta</taxon>
        <taxon>Tracheophyta</taxon>
        <taxon>Spermatophyta</taxon>
        <taxon>Magnoliopsida</taxon>
        <taxon>eudicotyledons</taxon>
        <taxon>Gunneridae</taxon>
        <taxon>Pentapetalae</taxon>
        <taxon>Caryophyllales</taxon>
        <taxon>Nepenthaceae</taxon>
        <taxon>Nepenthes</taxon>
    </lineage>
</organism>
<dbReference type="Proteomes" id="UP001279734">
    <property type="component" value="Unassembled WGS sequence"/>
</dbReference>